<dbReference type="AlphaFoldDB" id="A0A3S9SZM1"/>
<dbReference type="RefSeq" id="WP_127017074.1">
    <property type="nucleotide sequence ID" value="NZ_CP016379.1"/>
</dbReference>
<evidence type="ECO:0000259" key="1">
    <source>
        <dbReference type="PROSITE" id="PS50943"/>
    </source>
</evidence>
<keyword evidence="3" id="KW-1185">Reference proteome</keyword>
<accession>A0A3S9SZM1</accession>
<dbReference type="EMBL" id="CP016379">
    <property type="protein sequence ID" value="AZR73727.1"/>
    <property type="molecule type" value="Genomic_DNA"/>
</dbReference>
<sequence>MPKQTEKILKKIEFLKRRAGYSDRDIAKALQISPSGYSRIKNNQRRLTIEHLEKLADFFKVPFFYLFFTEGDLESLSFAGNLKTYLKEKNWTYEELAKHIGLNVLRVIELSQGATPTKEEVRRIISTLGIKLTGHNTIDGRVELIKLLLEELELDESRIAVILEYIEQN</sequence>
<dbReference type="Gene3D" id="1.10.260.40">
    <property type="entry name" value="lambda repressor-like DNA-binding domains"/>
    <property type="match status" value="2"/>
</dbReference>
<protein>
    <recommendedName>
        <fullName evidence="1">HTH cro/C1-type domain-containing protein</fullName>
    </recommendedName>
</protein>
<dbReference type="SMART" id="SM00530">
    <property type="entry name" value="HTH_XRE"/>
    <property type="match status" value="2"/>
</dbReference>
<dbReference type="InterPro" id="IPR010982">
    <property type="entry name" value="Lambda_DNA-bd_dom_sf"/>
</dbReference>
<name>A0A3S9SZM1_9FIRM</name>
<dbReference type="PROSITE" id="PS50943">
    <property type="entry name" value="HTH_CROC1"/>
    <property type="match status" value="1"/>
</dbReference>
<feature type="domain" description="HTH cro/C1-type" evidence="1">
    <location>
        <begin position="12"/>
        <end position="66"/>
    </location>
</feature>
<dbReference type="KEGG" id="aft:BBF96_10225"/>
<reference evidence="2 3" key="1">
    <citation type="submission" date="2016-07" db="EMBL/GenBank/DDBJ databases">
        <title>Genome and transcriptome analysis of iron-reducing fermentative bacteria Anoxybacter fermentans.</title>
        <authorList>
            <person name="Zeng X."/>
            <person name="Shao Z."/>
        </authorList>
    </citation>
    <scope>NUCLEOTIDE SEQUENCE [LARGE SCALE GENOMIC DNA]</scope>
    <source>
        <strain evidence="2 3">DY22613</strain>
    </source>
</reference>
<organism evidence="2 3">
    <name type="scientific">Anoxybacter fermentans</name>
    <dbReference type="NCBI Taxonomy" id="1323375"/>
    <lineage>
        <taxon>Bacteria</taxon>
        <taxon>Bacillati</taxon>
        <taxon>Bacillota</taxon>
        <taxon>Clostridia</taxon>
        <taxon>Halanaerobiales</taxon>
        <taxon>Anoxybacter</taxon>
    </lineage>
</organism>
<evidence type="ECO:0000313" key="3">
    <source>
        <dbReference type="Proteomes" id="UP000267250"/>
    </source>
</evidence>
<dbReference type="CDD" id="cd00093">
    <property type="entry name" value="HTH_XRE"/>
    <property type="match status" value="2"/>
</dbReference>
<dbReference type="SUPFAM" id="SSF47413">
    <property type="entry name" value="lambda repressor-like DNA-binding domains"/>
    <property type="match status" value="2"/>
</dbReference>
<evidence type="ECO:0000313" key="2">
    <source>
        <dbReference type="EMBL" id="AZR73727.1"/>
    </source>
</evidence>
<dbReference type="InterPro" id="IPR001387">
    <property type="entry name" value="Cro/C1-type_HTH"/>
</dbReference>
<gene>
    <name evidence="2" type="ORF">BBF96_10225</name>
</gene>
<dbReference type="Proteomes" id="UP000267250">
    <property type="component" value="Chromosome"/>
</dbReference>
<dbReference type="Pfam" id="PF01381">
    <property type="entry name" value="HTH_3"/>
    <property type="match status" value="2"/>
</dbReference>
<dbReference type="GO" id="GO:0003677">
    <property type="term" value="F:DNA binding"/>
    <property type="evidence" value="ECO:0007669"/>
    <property type="project" value="InterPro"/>
</dbReference>
<dbReference type="OrthoDB" id="9805856at2"/>
<proteinExistence type="predicted"/>